<reference evidence="1" key="1">
    <citation type="submission" date="2023-07" db="EMBL/GenBank/DDBJ databases">
        <title>Black Yeasts Isolated from many extreme environments.</title>
        <authorList>
            <person name="Coleine C."/>
            <person name="Stajich J.E."/>
            <person name="Selbmann L."/>
        </authorList>
    </citation>
    <scope>NUCLEOTIDE SEQUENCE</scope>
    <source>
        <strain evidence="1">CCFEE 5714</strain>
    </source>
</reference>
<evidence type="ECO:0000313" key="2">
    <source>
        <dbReference type="Proteomes" id="UP001281147"/>
    </source>
</evidence>
<proteinExistence type="predicted"/>
<protein>
    <submittedName>
        <fullName evidence="1">Uncharacterized protein</fullName>
    </submittedName>
</protein>
<gene>
    <name evidence="1" type="ORF">LTR37_011491</name>
</gene>
<name>A0ACC3N3H7_9PEZI</name>
<keyword evidence="2" id="KW-1185">Reference proteome</keyword>
<dbReference type="Proteomes" id="UP001281147">
    <property type="component" value="Unassembled WGS sequence"/>
</dbReference>
<comment type="caution">
    <text evidence="1">The sequence shown here is derived from an EMBL/GenBank/DDBJ whole genome shotgun (WGS) entry which is preliminary data.</text>
</comment>
<sequence>MGTFSDIDLTTLIGVHRLKTRLHQLHQELELGTPVPEADVNDLCECLEKREVYVIARQEFPALDNGTDPDLDEDDAVVARMLEAAQDYLPVPYLPPQAEDYSVVLVRNLFATIVAFIFKDAEKIDKDILQDVALAFEPLFDRVGAAVPQEIDKVLGPKEGRKKRAGVHRARGRPNRPGHGKTHKDAQAQSAHVATQTGVYNGGNTCYQNVGFRLVISSQPIVNALGILGEVSMESLVTGPDAESSLAYLLHQLFSYIQASDYESAKSQLRKMWLLFENQGGRWAPGVQEDAEEFLIGQLIPALEEVIRPVWGNYRVETDICKDGHRHVRDPRELGDAPQYTLPLSAPHGEEMSFVQLLNNSMTEVEAVWYRCGSCGGEADQLHGRVTKLDRIPGEPLPELIVSVKRFDNSGHKLRTAFELPRSLFAVAGYNALYHIESVVVHIGHSAGYGHWIEYERVGPAAEDEAPAKPPKTASEEEKEGYKAQSFVTWTKYDDNVKTTGIPWSEVKRWLRDFYIVRIVPTTTRDVQSLLQSASPDANRDLRKAWKAAYAAGLSLDDALNEPELVQAAVYLLQDIFEQVGGEMVSDQLPASDVVQSTPQEAPTALEEFGLRVFASLSGGRGSPPSSQEQRSYWDQLNEFAATLIETHWQVIGDGLPEDGAWDSFRSLMNSDDLAQAFVEAATSRIQREVERRTREQRAQFKKAIPAYEKKRVDELAAEAAQAKKRLEKEAAKKKKSDAQAAERQKIDEFLTILELEDAELYAAFVEARTALVAQDPDMADAMEDLTAVKTILESIRLMRKTQGQEGEQKKSSRAEGNEPARRGSASTGPNVVPGGSHQQRPTHQQPSQPSIDSPSSDAPGGDRVTGLPSTPVAPSRAPRIPSTVIQDSQDTEMSDAASFEEDAQTALNYVQQTGRTASSSTVLQFGGPRLAIGLNDRPSPPRRRLDDPTHHSPRPDPGTRQSEAGATPAGTDTQGSRHEPGGRRSSARLRRQMGGDSSAESPLPFDGPAERPSPFDGSAETPTRFNGSAEKQIPIDSAAETPARFDGAASPITRPRPDAAEPNPSHSDTPFLKRFAANPKQTWRNWKKSSRTQARDTKEHVGKIFDRDEQAETQRSSSRAPSWLFGGGGRVKDSEGARKKPDMFGGDDRTANRPSTSGTDEDTQPSTAESEASQEALPPRRSSSINLLGLGRWGGTRSGRSGAGVASTIVDTTIAAGTVTTPVDPARLTSTTPAALPVRPAHTHPRPTTSTSSHPAHPADDTLATPVRPIRPETLAEPTAAHQVEQELTPKAGPAKGEAGDPSQR</sequence>
<evidence type="ECO:0000313" key="1">
    <source>
        <dbReference type="EMBL" id="KAK3708395.1"/>
    </source>
</evidence>
<dbReference type="EMBL" id="JAUTXU010000101">
    <property type="protein sequence ID" value="KAK3708395.1"/>
    <property type="molecule type" value="Genomic_DNA"/>
</dbReference>
<accession>A0ACC3N3H7</accession>
<organism evidence="1 2">
    <name type="scientific">Vermiconidia calcicola</name>
    <dbReference type="NCBI Taxonomy" id="1690605"/>
    <lineage>
        <taxon>Eukaryota</taxon>
        <taxon>Fungi</taxon>
        <taxon>Dikarya</taxon>
        <taxon>Ascomycota</taxon>
        <taxon>Pezizomycotina</taxon>
        <taxon>Dothideomycetes</taxon>
        <taxon>Dothideomycetidae</taxon>
        <taxon>Mycosphaerellales</taxon>
        <taxon>Extremaceae</taxon>
        <taxon>Vermiconidia</taxon>
    </lineage>
</organism>